<organism evidence="2 3">
    <name type="scientific">Prosthecobacter fusiformis</name>
    <dbReference type="NCBI Taxonomy" id="48464"/>
    <lineage>
        <taxon>Bacteria</taxon>
        <taxon>Pseudomonadati</taxon>
        <taxon>Verrucomicrobiota</taxon>
        <taxon>Verrucomicrobiia</taxon>
        <taxon>Verrucomicrobiales</taxon>
        <taxon>Verrucomicrobiaceae</taxon>
        <taxon>Prosthecobacter</taxon>
    </lineage>
</organism>
<evidence type="ECO:0000259" key="1">
    <source>
        <dbReference type="PROSITE" id="PS51186"/>
    </source>
</evidence>
<dbReference type="Gene3D" id="3.40.630.30">
    <property type="match status" value="1"/>
</dbReference>
<protein>
    <submittedName>
        <fullName evidence="2">Acetyltransferase (GNAT) family protein</fullName>
    </submittedName>
</protein>
<comment type="caution">
    <text evidence="2">The sequence shown here is derived from an EMBL/GenBank/DDBJ whole genome shotgun (WGS) entry which is preliminary data.</text>
</comment>
<evidence type="ECO:0000313" key="3">
    <source>
        <dbReference type="Proteomes" id="UP000295662"/>
    </source>
</evidence>
<dbReference type="AlphaFoldDB" id="A0A4R7SSZ4"/>
<reference evidence="2 3" key="1">
    <citation type="submission" date="2019-03" db="EMBL/GenBank/DDBJ databases">
        <title>Genomic Encyclopedia of Archaeal and Bacterial Type Strains, Phase II (KMG-II): from individual species to whole genera.</title>
        <authorList>
            <person name="Goeker M."/>
        </authorList>
    </citation>
    <scope>NUCLEOTIDE SEQUENCE [LARGE SCALE GENOMIC DNA]</scope>
    <source>
        <strain evidence="2 3">ATCC 25309</strain>
    </source>
</reference>
<dbReference type="InterPro" id="IPR000182">
    <property type="entry name" value="GNAT_dom"/>
</dbReference>
<dbReference type="CDD" id="cd04301">
    <property type="entry name" value="NAT_SF"/>
    <property type="match status" value="1"/>
</dbReference>
<gene>
    <name evidence="2" type="ORF">EI77_01217</name>
</gene>
<dbReference type="InterPro" id="IPR016181">
    <property type="entry name" value="Acyl_CoA_acyltransferase"/>
</dbReference>
<feature type="domain" description="N-acetyltransferase" evidence="1">
    <location>
        <begin position="5"/>
        <end position="164"/>
    </location>
</feature>
<keyword evidence="3" id="KW-1185">Reference proteome</keyword>
<proteinExistence type="predicted"/>
<sequence length="310" mass="33245">MAHPVTLSVLLPEDDEATARLIHGSLVQWYQSRLGQGARFGDSHVPFLQFPQVYEALDPGEGLAARDSQTHDLLGVCFTHERETHVAVGIVATSPEAAGRGVARQMMNAVLEKARQLGKPVRLVSSALNLDSFSLYTKLGFVPGTLFQDMMVNVSSTGMTVPAPAGAERVREARPDEAAKLADFEHSLQGIRREKDFAFFMRNETGSWKVLLAENDSGEMTGFITLGLSFGMLGPGVAADEASAAALLWKGLDHMRGSSPVFLVPCAAAGLVKTLYSWGARNLELHVAQSTSPGPAPRGIAFPTFLPESA</sequence>
<evidence type="ECO:0000313" key="2">
    <source>
        <dbReference type="EMBL" id="TDU81905.1"/>
    </source>
</evidence>
<accession>A0A4R7SSZ4</accession>
<dbReference type="Proteomes" id="UP000295662">
    <property type="component" value="Unassembled WGS sequence"/>
</dbReference>
<dbReference type="RefSeq" id="WP_166647066.1">
    <property type="nucleotide sequence ID" value="NZ_SOCA01000001.1"/>
</dbReference>
<dbReference type="GO" id="GO:0016747">
    <property type="term" value="F:acyltransferase activity, transferring groups other than amino-acyl groups"/>
    <property type="evidence" value="ECO:0007669"/>
    <property type="project" value="InterPro"/>
</dbReference>
<name>A0A4R7SSZ4_9BACT</name>
<dbReference type="EMBL" id="SOCA01000001">
    <property type="protein sequence ID" value="TDU81905.1"/>
    <property type="molecule type" value="Genomic_DNA"/>
</dbReference>
<dbReference type="PROSITE" id="PS51186">
    <property type="entry name" value="GNAT"/>
    <property type="match status" value="1"/>
</dbReference>
<keyword evidence="2" id="KW-0808">Transferase</keyword>
<dbReference type="SUPFAM" id="SSF55729">
    <property type="entry name" value="Acyl-CoA N-acyltransferases (Nat)"/>
    <property type="match status" value="1"/>
</dbReference>
<dbReference type="Pfam" id="PF00583">
    <property type="entry name" value="Acetyltransf_1"/>
    <property type="match status" value="1"/>
</dbReference>